<dbReference type="Pfam" id="PF12833">
    <property type="entry name" value="HTH_18"/>
    <property type="match status" value="1"/>
</dbReference>
<dbReference type="RefSeq" id="WP_309491112.1">
    <property type="nucleotide sequence ID" value="NZ_JAENIG010000014.1"/>
</dbReference>
<dbReference type="Gene3D" id="3.30.450.20">
    <property type="entry name" value="PAS domain"/>
    <property type="match status" value="1"/>
</dbReference>
<evidence type="ECO:0000256" key="3">
    <source>
        <dbReference type="ARBA" id="ARBA00023163"/>
    </source>
</evidence>
<dbReference type="GO" id="GO:0003700">
    <property type="term" value="F:DNA-binding transcription factor activity"/>
    <property type="evidence" value="ECO:0007669"/>
    <property type="project" value="InterPro"/>
</dbReference>
<sequence length="244" mass="27985">MQNDQYFQDNHISDHLSTIFDDLSGFTFFVKDLELRYVAFNKRLLNIFGVDDGTEILGKKDDDFMPEHIVNSIREDDLKILETEQSILNRIELVPTGNGFVDWSATNKKPLHNTKGEMCGIIGVTRPFSQSNAALQQHDELGDALKLMHESFRENIAITKLAGEANLSLSSFQRKFRACFGMSPKEYIRHLKVQEACHKIVQTTQSFAEISYACGFSDQSHFSREFTRIMKEPPSSYRSRFKAQ</sequence>
<dbReference type="PROSITE" id="PS01124">
    <property type="entry name" value="HTH_ARAC_FAMILY_2"/>
    <property type="match status" value="1"/>
</dbReference>
<dbReference type="SUPFAM" id="SSF46689">
    <property type="entry name" value="Homeodomain-like"/>
    <property type="match status" value="2"/>
</dbReference>
<evidence type="ECO:0000313" key="5">
    <source>
        <dbReference type="EMBL" id="MBK1856491.1"/>
    </source>
</evidence>
<dbReference type="Proteomes" id="UP000634206">
    <property type="component" value="Unassembled WGS sequence"/>
</dbReference>
<dbReference type="AlphaFoldDB" id="A0AAE2SHJ7"/>
<dbReference type="GO" id="GO:0043565">
    <property type="term" value="F:sequence-specific DNA binding"/>
    <property type="evidence" value="ECO:0007669"/>
    <property type="project" value="InterPro"/>
</dbReference>
<dbReference type="EMBL" id="JAENIG010000014">
    <property type="protein sequence ID" value="MBK1856491.1"/>
    <property type="molecule type" value="Genomic_DNA"/>
</dbReference>
<feature type="domain" description="HTH araC/xylS-type" evidence="4">
    <location>
        <begin position="142"/>
        <end position="240"/>
    </location>
</feature>
<comment type="caution">
    <text evidence="5">The sequence shown here is derived from an EMBL/GenBank/DDBJ whole genome shotgun (WGS) entry which is preliminary data.</text>
</comment>
<proteinExistence type="predicted"/>
<keyword evidence="1" id="KW-0805">Transcription regulation</keyword>
<dbReference type="PROSITE" id="PS00041">
    <property type="entry name" value="HTH_ARAC_FAMILY_1"/>
    <property type="match status" value="1"/>
</dbReference>
<name>A0AAE2SHJ7_9BACT</name>
<keyword evidence="6" id="KW-1185">Reference proteome</keyword>
<accession>A0AAE2SHJ7</accession>
<dbReference type="InterPro" id="IPR013656">
    <property type="entry name" value="PAS_4"/>
</dbReference>
<evidence type="ECO:0000256" key="1">
    <source>
        <dbReference type="ARBA" id="ARBA00023015"/>
    </source>
</evidence>
<dbReference type="InterPro" id="IPR035965">
    <property type="entry name" value="PAS-like_dom_sf"/>
</dbReference>
<dbReference type="InterPro" id="IPR050204">
    <property type="entry name" value="AraC_XylS_family_regulators"/>
</dbReference>
<dbReference type="PANTHER" id="PTHR46796:SF13">
    <property type="entry name" value="HTH-TYPE TRANSCRIPTIONAL ACTIVATOR RHAS"/>
    <property type="match status" value="1"/>
</dbReference>
<reference evidence="5" key="1">
    <citation type="submission" date="2021-01" db="EMBL/GenBank/DDBJ databases">
        <title>Modified the classification status of verrucomicrobia.</title>
        <authorList>
            <person name="Feng X."/>
        </authorList>
    </citation>
    <scope>NUCLEOTIDE SEQUENCE</scope>
    <source>
        <strain evidence="5">5K15</strain>
    </source>
</reference>
<dbReference type="InterPro" id="IPR018062">
    <property type="entry name" value="HTH_AraC-typ_CS"/>
</dbReference>
<evidence type="ECO:0000313" key="6">
    <source>
        <dbReference type="Proteomes" id="UP000634206"/>
    </source>
</evidence>
<dbReference type="InterPro" id="IPR009057">
    <property type="entry name" value="Homeodomain-like_sf"/>
</dbReference>
<keyword evidence="2" id="KW-0238">DNA-binding</keyword>
<gene>
    <name evidence="5" type="ORF">JIN83_16085</name>
</gene>
<protein>
    <submittedName>
        <fullName evidence="5">AraC family transcriptional regulator</fullName>
    </submittedName>
</protein>
<keyword evidence="3" id="KW-0804">Transcription</keyword>
<dbReference type="Pfam" id="PF08448">
    <property type="entry name" value="PAS_4"/>
    <property type="match status" value="1"/>
</dbReference>
<dbReference type="SUPFAM" id="SSF55785">
    <property type="entry name" value="PYP-like sensor domain (PAS domain)"/>
    <property type="match status" value="1"/>
</dbReference>
<organism evidence="5 6">
    <name type="scientific">Oceaniferula flava</name>
    <dbReference type="NCBI Taxonomy" id="2800421"/>
    <lineage>
        <taxon>Bacteria</taxon>
        <taxon>Pseudomonadati</taxon>
        <taxon>Verrucomicrobiota</taxon>
        <taxon>Verrucomicrobiia</taxon>
        <taxon>Verrucomicrobiales</taxon>
        <taxon>Verrucomicrobiaceae</taxon>
        <taxon>Oceaniferula</taxon>
    </lineage>
</organism>
<evidence type="ECO:0000259" key="4">
    <source>
        <dbReference type="PROSITE" id="PS01124"/>
    </source>
</evidence>
<dbReference type="SMART" id="SM00342">
    <property type="entry name" value="HTH_ARAC"/>
    <property type="match status" value="1"/>
</dbReference>
<dbReference type="PANTHER" id="PTHR46796">
    <property type="entry name" value="HTH-TYPE TRANSCRIPTIONAL ACTIVATOR RHAS-RELATED"/>
    <property type="match status" value="1"/>
</dbReference>
<evidence type="ECO:0000256" key="2">
    <source>
        <dbReference type="ARBA" id="ARBA00023125"/>
    </source>
</evidence>
<dbReference type="InterPro" id="IPR018060">
    <property type="entry name" value="HTH_AraC"/>
</dbReference>
<dbReference type="Gene3D" id="1.10.10.60">
    <property type="entry name" value="Homeodomain-like"/>
    <property type="match status" value="1"/>
</dbReference>